<evidence type="ECO:0000259" key="1">
    <source>
        <dbReference type="PROSITE" id="PS51819"/>
    </source>
</evidence>
<dbReference type="Gene3D" id="3.10.180.10">
    <property type="entry name" value="2,3-Dihydroxybiphenyl 1,2-Dioxygenase, domain 1"/>
    <property type="match status" value="2"/>
</dbReference>
<reference evidence="2 3" key="1">
    <citation type="submission" date="2021-01" db="EMBL/GenBank/DDBJ databases">
        <title>Biogeographic distribution of Paracoccus.</title>
        <authorList>
            <person name="Hollensteiner J."/>
            <person name="Leineberger J."/>
            <person name="Brinkhoff T."/>
            <person name="Daniel R."/>
        </authorList>
    </citation>
    <scope>NUCLEOTIDE SEQUENCE [LARGE SCALE GENOMIC DNA]</scope>
    <source>
        <strain evidence="2 3">KCTC 22803</strain>
    </source>
</reference>
<protein>
    <submittedName>
        <fullName evidence="2">VOC family protein</fullName>
    </submittedName>
</protein>
<dbReference type="Proteomes" id="UP001219349">
    <property type="component" value="Chromosome"/>
</dbReference>
<dbReference type="PANTHER" id="PTHR33993:SF14">
    <property type="entry name" value="GB|AAF24581.1"/>
    <property type="match status" value="1"/>
</dbReference>
<dbReference type="InterPro" id="IPR041581">
    <property type="entry name" value="Glyoxalase_6"/>
</dbReference>
<dbReference type="Pfam" id="PF18029">
    <property type="entry name" value="Glyoxalase_6"/>
    <property type="match status" value="1"/>
</dbReference>
<proteinExistence type="predicted"/>
<dbReference type="PANTHER" id="PTHR33993">
    <property type="entry name" value="GLYOXALASE-RELATED"/>
    <property type="match status" value="1"/>
</dbReference>
<dbReference type="PROSITE" id="PS51819">
    <property type="entry name" value="VOC"/>
    <property type="match status" value="1"/>
</dbReference>
<accession>A0ABY7SG21</accession>
<dbReference type="InterPro" id="IPR037523">
    <property type="entry name" value="VOC_core"/>
</dbReference>
<organism evidence="2 3">
    <name type="scientific">Paracoccus fistulariae</name>
    <dbReference type="NCBI Taxonomy" id="658446"/>
    <lineage>
        <taxon>Bacteria</taxon>
        <taxon>Pseudomonadati</taxon>
        <taxon>Pseudomonadota</taxon>
        <taxon>Alphaproteobacteria</taxon>
        <taxon>Rhodobacterales</taxon>
        <taxon>Paracoccaceae</taxon>
        <taxon>Paracoccus</taxon>
    </lineage>
</organism>
<sequence>MADHGTPCWYELNTSAGKLAELGGFYARIFGWAISDSGMEGFTYHLARSDGDMVAGLMELPADAGCVMPCWMIYFAVTDAAQTVADARAAGATVKRDLAEIPGTGSFAILADPQGAVFGILQPEPMDSPDQGNAFDQKKTGHGNWNELMSADPQAGFDFYAGLMGWSRGDAMDMGEMGTYQLLRHGDADIGAIQPLGDAPVSAWLPYFGVDGSVADKMADVTAAGGQIQLGPQEVPGPAYIAICTDPQGAWFAMVSPEK</sequence>
<dbReference type="CDD" id="cd07247">
    <property type="entry name" value="SgaA_N_like"/>
    <property type="match status" value="2"/>
</dbReference>
<keyword evidence="3" id="KW-1185">Reference proteome</keyword>
<dbReference type="InterPro" id="IPR052164">
    <property type="entry name" value="Anthracycline_SecMetBiosynth"/>
</dbReference>
<dbReference type="SUPFAM" id="SSF54593">
    <property type="entry name" value="Glyoxalase/Bleomycin resistance protein/Dihydroxybiphenyl dioxygenase"/>
    <property type="match status" value="2"/>
</dbReference>
<feature type="domain" description="VOC" evidence="1">
    <location>
        <begin position="6"/>
        <end position="123"/>
    </location>
</feature>
<evidence type="ECO:0000313" key="2">
    <source>
        <dbReference type="EMBL" id="WCR05968.1"/>
    </source>
</evidence>
<evidence type="ECO:0000313" key="3">
    <source>
        <dbReference type="Proteomes" id="UP001219349"/>
    </source>
</evidence>
<dbReference type="InterPro" id="IPR029068">
    <property type="entry name" value="Glyas_Bleomycin-R_OHBP_Dase"/>
</dbReference>
<gene>
    <name evidence="2" type="ORF">JHX87_10595</name>
</gene>
<dbReference type="RefSeq" id="WP_271885016.1">
    <property type="nucleotide sequence ID" value="NZ_CP067136.1"/>
</dbReference>
<name>A0ABY7SG21_9RHOB</name>
<dbReference type="EMBL" id="CP067136">
    <property type="protein sequence ID" value="WCR05968.1"/>
    <property type="molecule type" value="Genomic_DNA"/>
</dbReference>